<name>A0ABV1KQJ1_9BACL</name>
<evidence type="ECO:0000256" key="1">
    <source>
        <dbReference type="SAM" id="Phobius"/>
    </source>
</evidence>
<evidence type="ECO:0008006" key="4">
    <source>
        <dbReference type="Google" id="ProtNLM"/>
    </source>
</evidence>
<proteinExistence type="predicted"/>
<evidence type="ECO:0000313" key="3">
    <source>
        <dbReference type="Proteomes" id="UP001493487"/>
    </source>
</evidence>
<keyword evidence="1" id="KW-0472">Membrane</keyword>
<dbReference type="Proteomes" id="UP001493487">
    <property type="component" value="Unassembled WGS sequence"/>
</dbReference>
<accession>A0ABV1KQJ1</accession>
<protein>
    <recommendedName>
        <fullName evidence="4">DUF5044 domain-containing protein</fullName>
    </recommendedName>
</protein>
<evidence type="ECO:0000313" key="2">
    <source>
        <dbReference type="EMBL" id="MEQ4482340.1"/>
    </source>
</evidence>
<reference evidence="2 3" key="1">
    <citation type="journal article" date="2023" name="Genome Announc.">
        <title>Pan-Genome Analyses of the Genus Cohnella and Proposal of the Novel Species Cohnella silvisoli sp. nov., Isolated from Forest Soil.</title>
        <authorList>
            <person name="Wang C."/>
            <person name="Mao L."/>
            <person name="Bao G."/>
            <person name="Zhu H."/>
        </authorList>
    </citation>
    <scope>NUCLEOTIDE SEQUENCE [LARGE SCALE GENOMIC DNA]</scope>
    <source>
        <strain evidence="2 3">NL03-T5-1</strain>
    </source>
</reference>
<keyword evidence="1" id="KW-1133">Transmembrane helix</keyword>
<feature type="transmembrane region" description="Helical" evidence="1">
    <location>
        <begin position="12"/>
        <end position="32"/>
    </location>
</feature>
<keyword evidence="1" id="KW-0812">Transmembrane</keyword>
<dbReference type="EMBL" id="JASKHM010000003">
    <property type="protein sequence ID" value="MEQ4482340.1"/>
    <property type="molecule type" value="Genomic_DNA"/>
</dbReference>
<sequence length="203" mass="22724">MMKIKTRNISVLLIILGALFLIFWRIGLLGLWNEGISYIADNTKNYSDKNGHIIQENYSISINLADLKSNIGKVLYDDGDNKIYVIWVSNSDNINSGGYNIGFRSIGKYSLSGATLISGVHHKTLGEHSFTTEMSAKMTVEYKSKKYSSSTAGISGLNYKDGDDFSFFIFPSTAYETKEVSLNETGEVIITISNLFKNIWIRK</sequence>
<organism evidence="2 3">
    <name type="scientific">Cohnella silvisoli</name>
    <dbReference type="NCBI Taxonomy" id="2873699"/>
    <lineage>
        <taxon>Bacteria</taxon>
        <taxon>Bacillati</taxon>
        <taxon>Bacillota</taxon>
        <taxon>Bacilli</taxon>
        <taxon>Bacillales</taxon>
        <taxon>Paenibacillaceae</taxon>
        <taxon>Cohnella</taxon>
    </lineage>
</organism>
<keyword evidence="3" id="KW-1185">Reference proteome</keyword>
<comment type="caution">
    <text evidence="2">The sequence shown here is derived from an EMBL/GenBank/DDBJ whole genome shotgun (WGS) entry which is preliminary data.</text>
</comment>
<gene>
    <name evidence="2" type="ORF">QJS35_08015</name>
</gene>